<reference evidence="6 7" key="1">
    <citation type="submission" date="2018-05" db="EMBL/GenBank/DDBJ databases">
        <title>Acuticoccus sediminis sp. nov., isolated from deep-sea sediment of Indian Ocean.</title>
        <authorList>
            <person name="Liu X."/>
            <person name="Lai Q."/>
            <person name="Du Y."/>
            <person name="Sun F."/>
            <person name="Zhang X."/>
            <person name="Wang S."/>
            <person name="Shao Z."/>
        </authorList>
    </citation>
    <scope>NUCLEOTIDE SEQUENCE [LARGE SCALE GENOMIC DNA]</scope>
    <source>
        <strain evidence="6 7">PTG4-2</strain>
    </source>
</reference>
<dbReference type="PANTHER" id="PTHR33867">
    <property type="entry name" value="RIBOSOME MATURATION FACTOR RIMP"/>
    <property type="match status" value="1"/>
</dbReference>
<dbReference type="Pfam" id="PF02576">
    <property type="entry name" value="RimP_N"/>
    <property type="match status" value="1"/>
</dbReference>
<dbReference type="InterPro" id="IPR035956">
    <property type="entry name" value="RimP_N_sf"/>
</dbReference>
<sequence>MNEVFLDDDRIITETGLDARIARIVAPSLEGLGYRLVRVRVTAQNGCTVQIMAERPDGTLNVEDCEAISHAVSPALDVDDPISKAYHLEVSSPGIDRPLVRREDFERWSGHEAKLETAIPIDGRRRWRGIILGVDGDNVHLRLAELGAEKVHVPLGELSDARLVLTDALVEQSLKAGKKTAMN</sequence>
<dbReference type="NCBIfam" id="NF000932">
    <property type="entry name" value="PRK00092.2-5"/>
    <property type="match status" value="1"/>
</dbReference>
<keyword evidence="1 3" id="KW-0963">Cytoplasm</keyword>
<dbReference type="SUPFAM" id="SSF74942">
    <property type="entry name" value="YhbC-like, C-terminal domain"/>
    <property type="match status" value="1"/>
</dbReference>
<keyword evidence="2 3" id="KW-0690">Ribosome biogenesis</keyword>
<comment type="function">
    <text evidence="3">Required for maturation of 30S ribosomal subunits.</text>
</comment>
<name>A0A8B2NRR4_9HYPH</name>
<feature type="domain" description="Ribosome maturation factor RimP N-terminal" evidence="4">
    <location>
        <begin position="24"/>
        <end position="96"/>
    </location>
</feature>
<comment type="caution">
    <text evidence="6">The sequence shown here is derived from an EMBL/GenBank/DDBJ whole genome shotgun (WGS) entry which is preliminary data.</text>
</comment>
<evidence type="ECO:0000256" key="1">
    <source>
        <dbReference type="ARBA" id="ARBA00022490"/>
    </source>
</evidence>
<dbReference type="InterPro" id="IPR028998">
    <property type="entry name" value="RimP_C"/>
</dbReference>
<dbReference type="InterPro" id="IPR003728">
    <property type="entry name" value="Ribosome_maturation_RimP"/>
</dbReference>
<comment type="subcellular location">
    <subcellularLocation>
        <location evidence="3">Cytoplasm</location>
    </subcellularLocation>
</comment>
<accession>A0A8B2NRR4</accession>
<dbReference type="CDD" id="cd01734">
    <property type="entry name" value="YlxS_C"/>
    <property type="match status" value="1"/>
</dbReference>
<dbReference type="Pfam" id="PF17384">
    <property type="entry name" value="DUF150_C"/>
    <property type="match status" value="1"/>
</dbReference>
<proteinExistence type="inferred from homology"/>
<dbReference type="Proteomes" id="UP000249590">
    <property type="component" value="Unassembled WGS sequence"/>
</dbReference>
<dbReference type="PANTHER" id="PTHR33867:SF1">
    <property type="entry name" value="RIBOSOME MATURATION FACTOR RIMP"/>
    <property type="match status" value="1"/>
</dbReference>
<dbReference type="SUPFAM" id="SSF75420">
    <property type="entry name" value="YhbC-like, N-terminal domain"/>
    <property type="match status" value="1"/>
</dbReference>
<evidence type="ECO:0000313" key="6">
    <source>
        <dbReference type="EMBL" id="RAH99801.1"/>
    </source>
</evidence>
<comment type="similarity">
    <text evidence="3">Belongs to the RimP family.</text>
</comment>
<dbReference type="GO" id="GO:0005829">
    <property type="term" value="C:cytosol"/>
    <property type="evidence" value="ECO:0007669"/>
    <property type="project" value="TreeGrafter"/>
</dbReference>
<dbReference type="Gene3D" id="3.30.300.70">
    <property type="entry name" value="RimP-like superfamily, N-terminal"/>
    <property type="match status" value="1"/>
</dbReference>
<gene>
    <name evidence="3" type="primary">rimP</name>
    <name evidence="6" type="ORF">DLJ53_18755</name>
</gene>
<evidence type="ECO:0000313" key="7">
    <source>
        <dbReference type="Proteomes" id="UP000249590"/>
    </source>
</evidence>
<protein>
    <recommendedName>
        <fullName evidence="3">Ribosome maturation factor RimP</fullName>
    </recommendedName>
</protein>
<evidence type="ECO:0000259" key="5">
    <source>
        <dbReference type="Pfam" id="PF17384"/>
    </source>
</evidence>
<dbReference type="GO" id="GO:0006412">
    <property type="term" value="P:translation"/>
    <property type="evidence" value="ECO:0007669"/>
    <property type="project" value="TreeGrafter"/>
</dbReference>
<evidence type="ECO:0000256" key="3">
    <source>
        <dbReference type="HAMAP-Rule" id="MF_01077"/>
    </source>
</evidence>
<organism evidence="6 7">
    <name type="scientific">Acuticoccus sediminis</name>
    <dbReference type="NCBI Taxonomy" id="2184697"/>
    <lineage>
        <taxon>Bacteria</taxon>
        <taxon>Pseudomonadati</taxon>
        <taxon>Pseudomonadota</taxon>
        <taxon>Alphaproteobacteria</taxon>
        <taxon>Hyphomicrobiales</taxon>
        <taxon>Amorphaceae</taxon>
        <taxon>Acuticoccus</taxon>
    </lineage>
</organism>
<dbReference type="OrthoDB" id="9805006at2"/>
<feature type="domain" description="Ribosome maturation factor RimP C-terminal" evidence="5">
    <location>
        <begin position="99"/>
        <end position="166"/>
    </location>
</feature>
<dbReference type="HAMAP" id="MF_01077">
    <property type="entry name" value="RimP"/>
    <property type="match status" value="1"/>
</dbReference>
<evidence type="ECO:0000259" key="4">
    <source>
        <dbReference type="Pfam" id="PF02576"/>
    </source>
</evidence>
<evidence type="ECO:0000256" key="2">
    <source>
        <dbReference type="ARBA" id="ARBA00022517"/>
    </source>
</evidence>
<dbReference type="InterPro" id="IPR028989">
    <property type="entry name" value="RimP_N"/>
</dbReference>
<keyword evidence="7" id="KW-1185">Reference proteome</keyword>
<dbReference type="Gene3D" id="2.30.30.180">
    <property type="entry name" value="Ribosome maturation factor RimP, C-terminal domain"/>
    <property type="match status" value="1"/>
</dbReference>
<dbReference type="InterPro" id="IPR036847">
    <property type="entry name" value="RimP_C_sf"/>
</dbReference>
<dbReference type="GO" id="GO:0000028">
    <property type="term" value="P:ribosomal small subunit assembly"/>
    <property type="evidence" value="ECO:0007669"/>
    <property type="project" value="TreeGrafter"/>
</dbReference>
<dbReference type="RefSeq" id="WP_111348085.1">
    <property type="nucleotide sequence ID" value="NZ_QHHQ01000004.1"/>
</dbReference>
<dbReference type="AlphaFoldDB" id="A0A8B2NRR4"/>
<dbReference type="EMBL" id="QHHQ01000004">
    <property type="protein sequence ID" value="RAH99801.1"/>
    <property type="molecule type" value="Genomic_DNA"/>
</dbReference>